<name>A0A9X8D879_9BURK</name>
<reference evidence="1 2" key="1">
    <citation type="submission" date="2018-09" db="EMBL/GenBank/DDBJ databases">
        <title>Acidovorax cavernicola nov. sp. isolated from Gruta de las Maravillas (Aracena, Spain).</title>
        <authorList>
            <person name="Jurado V."/>
            <person name="Gutierrez-Patricio S."/>
            <person name="Gonzalez-Pimentel J.L."/>
            <person name="Miller A.Z."/>
            <person name="Laiz L."/>
            <person name="Saiz-Jimenez C."/>
        </authorList>
    </citation>
    <scope>NUCLEOTIDE SEQUENCE [LARGE SCALE GENOMIC DNA]</scope>
    <source>
        <strain evidence="1 2">1011MAR4D40.2</strain>
    </source>
</reference>
<gene>
    <name evidence="1" type="ORF">D3H34_06475</name>
</gene>
<keyword evidence="2" id="KW-1185">Reference proteome</keyword>
<dbReference type="EMBL" id="QXMN01000004">
    <property type="protein sequence ID" value="RIX83636.1"/>
    <property type="molecule type" value="Genomic_DNA"/>
</dbReference>
<evidence type="ECO:0000313" key="1">
    <source>
        <dbReference type="EMBL" id="RIX83636.1"/>
    </source>
</evidence>
<protein>
    <submittedName>
        <fullName evidence="1">Uncharacterized protein</fullName>
    </submittedName>
</protein>
<comment type="caution">
    <text evidence="1">The sequence shown here is derived from an EMBL/GenBank/DDBJ whole genome shotgun (WGS) entry which is preliminary data.</text>
</comment>
<dbReference type="RefSeq" id="WP_119552619.1">
    <property type="nucleotide sequence ID" value="NZ_QXMN01000004.1"/>
</dbReference>
<evidence type="ECO:0000313" key="2">
    <source>
        <dbReference type="Proteomes" id="UP000265619"/>
    </source>
</evidence>
<sequence length="333" mass="36513">MSFVFSSFTDHLGALPPERSRHGDALRARVQQQVQALSQSDLSGFSFLPDQTDHPDHEDAPQVFAQAVEQMYLPKPWLGDEIPLFFLGYHAMNRLSGKRTSQGLLLTDQAIYVQDDFTVLSAAPPPAQGHALPARADDASSFVSTLLARYKAWKDWAGVADEPEAELRKRCGEVLAPTVAAVVAYHAENGSQRQVQQREWKLAELVADYGATDTLLDPANPKLAKKLGKVVDKFQIAAGETLQFALADFPLFGGPYGVALTAQALYGKDLMESPLRIALERVEPRALQIGEKGDQLLTGSTPPMALPAHMKEALRAPFLAFLQQEIVRLQSRA</sequence>
<accession>A0A9X8D879</accession>
<dbReference type="OrthoDB" id="5101113at2"/>
<organism evidence="1 2">
    <name type="scientific">Acidovorax cavernicola</name>
    <dbReference type="NCBI Taxonomy" id="1675792"/>
    <lineage>
        <taxon>Bacteria</taxon>
        <taxon>Pseudomonadati</taxon>
        <taxon>Pseudomonadota</taxon>
        <taxon>Betaproteobacteria</taxon>
        <taxon>Burkholderiales</taxon>
        <taxon>Comamonadaceae</taxon>
        <taxon>Acidovorax</taxon>
    </lineage>
</organism>
<dbReference type="AlphaFoldDB" id="A0A9X8D879"/>
<dbReference type="Proteomes" id="UP000265619">
    <property type="component" value="Unassembled WGS sequence"/>
</dbReference>
<proteinExistence type="predicted"/>